<dbReference type="InterPro" id="IPR019831">
    <property type="entry name" value="Mn/Fe_SOD_N"/>
</dbReference>
<evidence type="ECO:0000313" key="9">
    <source>
        <dbReference type="Proteomes" id="UP000184476"/>
    </source>
</evidence>
<keyword evidence="5" id="KW-0175">Coiled coil</keyword>
<feature type="domain" description="Manganese/iron superoxide dismutase C-terminal" evidence="7">
    <location>
        <begin position="210"/>
        <end position="312"/>
    </location>
</feature>
<dbReference type="InterPro" id="IPR050265">
    <property type="entry name" value="Fe/Mn_Superoxide_Dismutase"/>
</dbReference>
<gene>
    <name evidence="8" type="ORF">SAMN05444392_104115</name>
</gene>
<feature type="domain" description="Manganese/iron superoxide dismutase N-terminal" evidence="6">
    <location>
        <begin position="122"/>
        <end position="203"/>
    </location>
</feature>
<accession>A0A1M4X4L4</accession>
<dbReference type="Proteomes" id="UP000184476">
    <property type="component" value="Unassembled WGS sequence"/>
</dbReference>
<feature type="coiled-coil region" evidence="5">
    <location>
        <begin position="35"/>
        <end position="62"/>
    </location>
</feature>
<evidence type="ECO:0000313" key="8">
    <source>
        <dbReference type="EMBL" id="SHE88293.1"/>
    </source>
</evidence>
<dbReference type="Pfam" id="PF00081">
    <property type="entry name" value="Sod_Fe_N"/>
    <property type="match status" value="1"/>
</dbReference>
<dbReference type="InterPro" id="IPR019832">
    <property type="entry name" value="Mn/Fe_SOD_C"/>
</dbReference>
<keyword evidence="9" id="KW-1185">Reference proteome</keyword>
<dbReference type="STRING" id="112248.SAMN05444392_104115"/>
<comment type="similarity">
    <text evidence="1">Belongs to the iron/manganese superoxide dismutase family.</text>
</comment>
<dbReference type="InterPro" id="IPR036314">
    <property type="entry name" value="SOD_C_sf"/>
</dbReference>
<sequence length="324" mass="39054">MQYADWWKRPILDSIYMYREQLQKLKHKYPSQLKNETSQLRLERLEKRLTQLEQELQKSFLMNPYVLYQFQLSLTRFQQKFTKWYDQLQRQPIAQIQQNEDTSAEGNAEDQAETLSAVPIGQHRLPPLPYSYDALEPYIDEKTMHLHHDIHHKKYVEDLNIAEREMQKARQTGNFSLIKHWEREAAFNGAGHYLHTIFWYVMSPKGGGKPRGELYEQIKHDFGTFSQFKKHFSSAAEKVEGGGWAILVWSPRAHRLEILQAEKHQNLSQWDVIPLLALDVWEHAYYLKYNNNRKKYIENWWNIVRWKEVEKRYHTAKHVLWKPF</sequence>
<proteinExistence type="inferred from homology"/>
<dbReference type="OrthoDB" id="9803125at2"/>
<dbReference type="SUPFAM" id="SSF46609">
    <property type="entry name" value="Fe,Mn superoxide dismutase (SOD), N-terminal domain"/>
    <property type="match status" value="1"/>
</dbReference>
<dbReference type="InterPro" id="IPR001189">
    <property type="entry name" value="Mn/Fe_SOD"/>
</dbReference>
<dbReference type="InterPro" id="IPR036324">
    <property type="entry name" value="Mn/Fe_SOD_N_sf"/>
</dbReference>
<dbReference type="PANTHER" id="PTHR11404">
    <property type="entry name" value="SUPEROXIDE DISMUTASE 2"/>
    <property type="match status" value="1"/>
</dbReference>
<dbReference type="PRINTS" id="PR01703">
    <property type="entry name" value="MNSODISMTASE"/>
</dbReference>
<keyword evidence="4" id="KW-0560">Oxidoreductase</keyword>
<dbReference type="EC" id="1.15.1.1" evidence="2"/>
<evidence type="ECO:0000256" key="5">
    <source>
        <dbReference type="SAM" id="Coils"/>
    </source>
</evidence>
<evidence type="ECO:0000256" key="1">
    <source>
        <dbReference type="ARBA" id="ARBA00008714"/>
    </source>
</evidence>
<dbReference type="RefSeq" id="WP_084731337.1">
    <property type="nucleotide sequence ID" value="NZ_FQVL01000004.1"/>
</dbReference>
<keyword evidence="3" id="KW-0479">Metal-binding</keyword>
<dbReference type="GO" id="GO:0004784">
    <property type="term" value="F:superoxide dismutase activity"/>
    <property type="evidence" value="ECO:0007669"/>
    <property type="project" value="UniProtKB-EC"/>
</dbReference>
<dbReference type="InterPro" id="IPR019833">
    <property type="entry name" value="Mn/Fe_SOD_BS"/>
</dbReference>
<dbReference type="Gene3D" id="1.10.287.990">
    <property type="entry name" value="Fe,Mn superoxide dismutase (SOD) domain"/>
    <property type="match status" value="1"/>
</dbReference>
<reference evidence="8 9" key="1">
    <citation type="submission" date="2016-11" db="EMBL/GenBank/DDBJ databases">
        <authorList>
            <person name="Jaros S."/>
            <person name="Januszkiewicz K."/>
            <person name="Wedrychowicz H."/>
        </authorList>
    </citation>
    <scope>NUCLEOTIDE SEQUENCE [LARGE SCALE GENOMIC DNA]</scope>
    <source>
        <strain evidence="8 9">DSM 44666</strain>
    </source>
</reference>
<evidence type="ECO:0000256" key="4">
    <source>
        <dbReference type="ARBA" id="ARBA00023002"/>
    </source>
</evidence>
<dbReference type="SUPFAM" id="SSF54719">
    <property type="entry name" value="Fe,Mn superoxide dismutase (SOD), C-terminal domain"/>
    <property type="match status" value="1"/>
</dbReference>
<dbReference type="GO" id="GO:0046872">
    <property type="term" value="F:metal ion binding"/>
    <property type="evidence" value="ECO:0007669"/>
    <property type="project" value="UniProtKB-KW"/>
</dbReference>
<organism evidence="8 9">
    <name type="scientific">Seinonella peptonophila</name>
    <dbReference type="NCBI Taxonomy" id="112248"/>
    <lineage>
        <taxon>Bacteria</taxon>
        <taxon>Bacillati</taxon>
        <taxon>Bacillota</taxon>
        <taxon>Bacilli</taxon>
        <taxon>Bacillales</taxon>
        <taxon>Thermoactinomycetaceae</taxon>
        <taxon>Seinonella</taxon>
    </lineage>
</organism>
<evidence type="ECO:0000256" key="3">
    <source>
        <dbReference type="ARBA" id="ARBA00022723"/>
    </source>
</evidence>
<dbReference type="EMBL" id="FQVL01000004">
    <property type="protein sequence ID" value="SHE88293.1"/>
    <property type="molecule type" value="Genomic_DNA"/>
</dbReference>
<dbReference type="Gene3D" id="3.55.40.20">
    <property type="entry name" value="Iron/manganese superoxide dismutase, C-terminal domain"/>
    <property type="match status" value="1"/>
</dbReference>
<evidence type="ECO:0000259" key="6">
    <source>
        <dbReference type="Pfam" id="PF00081"/>
    </source>
</evidence>
<dbReference type="AlphaFoldDB" id="A0A1M4X4L4"/>
<evidence type="ECO:0000259" key="7">
    <source>
        <dbReference type="Pfam" id="PF02777"/>
    </source>
</evidence>
<protein>
    <recommendedName>
        <fullName evidence="2">superoxide dismutase</fullName>
        <ecNumber evidence="2">1.15.1.1</ecNumber>
    </recommendedName>
</protein>
<dbReference type="FunFam" id="3.55.40.20:FF:000004">
    <property type="entry name" value="Superoxide dismutase [Fe]"/>
    <property type="match status" value="1"/>
</dbReference>
<name>A0A1M4X4L4_9BACL</name>
<dbReference type="Pfam" id="PF02777">
    <property type="entry name" value="Sod_Fe_C"/>
    <property type="match status" value="1"/>
</dbReference>
<evidence type="ECO:0000256" key="2">
    <source>
        <dbReference type="ARBA" id="ARBA00012682"/>
    </source>
</evidence>
<dbReference type="PROSITE" id="PS00088">
    <property type="entry name" value="SOD_MN"/>
    <property type="match status" value="1"/>
</dbReference>
<dbReference type="PANTHER" id="PTHR11404:SF6">
    <property type="entry name" value="SUPEROXIDE DISMUTASE [MN], MITOCHONDRIAL"/>
    <property type="match status" value="1"/>
</dbReference>